<reference evidence="1" key="1">
    <citation type="submission" date="2014-11" db="EMBL/GenBank/DDBJ databases">
        <authorList>
            <person name="Amaro Gonzalez C."/>
        </authorList>
    </citation>
    <scope>NUCLEOTIDE SEQUENCE</scope>
</reference>
<reference evidence="1" key="2">
    <citation type="journal article" date="2015" name="Fish Shellfish Immunol.">
        <title>Early steps in the European eel (Anguilla anguilla)-Vibrio vulnificus interaction in the gills: Role of the RtxA13 toxin.</title>
        <authorList>
            <person name="Callol A."/>
            <person name="Pajuelo D."/>
            <person name="Ebbesson L."/>
            <person name="Teles M."/>
            <person name="MacKenzie S."/>
            <person name="Amaro C."/>
        </authorList>
    </citation>
    <scope>NUCLEOTIDE SEQUENCE</scope>
</reference>
<name>A0A0E9SX07_ANGAN</name>
<organism evidence="1">
    <name type="scientific">Anguilla anguilla</name>
    <name type="common">European freshwater eel</name>
    <name type="synonym">Muraena anguilla</name>
    <dbReference type="NCBI Taxonomy" id="7936"/>
    <lineage>
        <taxon>Eukaryota</taxon>
        <taxon>Metazoa</taxon>
        <taxon>Chordata</taxon>
        <taxon>Craniata</taxon>
        <taxon>Vertebrata</taxon>
        <taxon>Euteleostomi</taxon>
        <taxon>Actinopterygii</taxon>
        <taxon>Neopterygii</taxon>
        <taxon>Teleostei</taxon>
        <taxon>Anguilliformes</taxon>
        <taxon>Anguillidae</taxon>
        <taxon>Anguilla</taxon>
    </lineage>
</organism>
<evidence type="ECO:0000313" key="1">
    <source>
        <dbReference type="EMBL" id="JAH45811.1"/>
    </source>
</evidence>
<dbReference type="EMBL" id="GBXM01062766">
    <property type="protein sequence ID" value="JAH45811.1"/>
    <property type="molecule type" value="Transcribed_RNA"/>
</dbReference>
<sequence>MLMQQQCDKTAWNKRIKHQLQYILLRTFILMRQQCTKTTLEQRYYTATTYC</sequence>
<proteinExistence type="predicted"/>
<dbReference type="AlphaFoldDB" id="A0A0E9SX07"/>
<protein>
    <submittedName>
        <fullName evidence="1">Uncharacterized protein</fullName>
    </submittedName>
</protein>
<accession>A0A0E9SX07</accession>